<dbReference type="PANTHER" id="PTHR34216:SF11">
    <property type="entry name" value="CHITOOLIGOSACCHARIDE DEACETYLASE"/>
    <property type="match status" value="1"/>
</dbReference>
<dbReference type="CDD" id="cd10967">
    <property type="entry name" value="CE4_GLA_like_6s"/>
    <property type="match status" value="1"/>
</dbReference>
<dbReference type="PANTHER" id="PTHR34216">
    <property type="match status" value="1"/>
</dbReference>
<evidence type="ECO:0000256" key="1">
    <source>
        <dbReference type="ARBA" id="ARBA00022729"/>
    </source>
</evidence>
<gene>
    <name evidence="3" type="ORF">VLY81_10045</name>
</gene>
<dbReference type="InterPro" id="IPR002509">
    <property type="entry name" value="NODB_dom"/>
</dbReference>
<dbReference type="Proteomes" id="UP001333102">
    <property type="component" value="Chromosome"/>
</dbReference>
<dbReference type="RefSeq" id="WP_324668022.1">
    <property type="nucleotide sequence ID" value="NZ_CP141614.1"/>
</dbReference>
<reference evidence="4" key="1">
    <citation type="submission" date="2023-12" db="EMBL/GenBank/DDBJ databases">
        <title>Novel isolates from deep terrestrial aquifers shed light on the physiology and ecology of the class Limnochordia.</title>
        <authorList>
            <person name="Karnachuk O.V."/>
            <person name="Lukina A.P."/>
            <person name="Avakyan M.R."/>
            <person name="Kadnikov V."/>
            <person name="Begmatov S."/>
            <person name="Beletsky A.V."/>
            <person name="Mardanov A.V."/>
            <person name="Ravin N.V."/>
        </authorList>
    </citation>
    <scope>NUCLEOTIDE SEQUENCE [LARGE SCALE GENOMIC DNA]</scope>
    <source>
        <strain evidence="4">LN</strain>
    </source>
</reference>
<evidence type="ECO:0000313" key="4">
    <source>
        <dbReference type="Proteomes" id="UP001333102"/>
    </source>
</evidence>
<dbReference type="InterPro" id="IPR011330">
    <property type="entry name" value="Glyco_hydro/deAcase_b/a-brl"/>
</dbReference>
<dbReference type="EC" id="3.-.-.-" evidence="3"/>
<evidence type="ECO:0000259" key="2">
    <source>
        <dbReference type="Pfam" id="PF01522"/>
    </source>
</evidence>
<keyword evidence="3" id="KW-0378">Hydrolase</keyword>
<keyword evidence="4" id="KW-1185">Reference proteome</keyword>
<dbReference type="GO" id="GO:0016787">
    <property type="term" value="F:hydrolase activity"/>
    <property type="evidence" value="ECO:0007669"/>
    <property type="project" value="UniProtKB-KW"/>
</dbReference>
<sequence>MASRFARWPAGVQAAVSLTFDDALDSQLAVAVPLLEAYGVRGTFYVNPGPGSRFERDLARWRAVHQQGHELGNHTLRHPCSGEHPFVEPGQALERWSLAEIEADVLAASARLRALVPAIGRFSFAYPCGESFVGGGPRRQSYEPVIARHFTVARALGGAGNDPATCRLHRLESWVVHEVGAPEVVAAVERAVAVGQWAILCFHGVGGDYLAVEPRVLRGLLRWLAGLQPRVWIDTVQAVGEYVAAARADSLRAGTGQTSGRWAER</sequence>
<proteinExistence type="predicted"/>
<dbReference type="InterPro" id="IPR051398">
    <property type="entry name" value="Polysacch_Deacetylase"/>
</dbReference>
<feature type="domain" description="NodB homology" evidence="2">
    <location>
        <begin position="15"/>
        <end position="130"/>
    </location>
</feature>
<dbReference type="SUPFAM" id="SSF88713">
    <property type="entry name" value="Glycoside hydrolase/deacetylase"/>
    <property type="match status" value="1"/>
</dbReference>
<accession>A0ABZ1BMQ5</accession>
<organism evidence="3 4">
    <name type="scientific">Geochorda subterranea</name>
    <dbReference type="NCBI Taxonomy" id="3109564"/>
    <lineage>
        <taxon>Bacteria</taxon>
        <taxon>Bacillati</taxon>
        <taxon>Bacillota</taxon>
        <taxon>Limnochordia</taxon>
        <taxon>Limnochordales</taxon>
        <taxon>Geochordaceae</taxon>
        <taxon>Geochorda</taxon>
    </lineage>
</organism>
<evidence type="ECO:0000313" key="3">
    <source>
        <dbReference type="EMBL" id="WRP13775.1"/>
    </source>
</evidence>
<name>A0ABZ1BMQ5_9FIRM</name>
<keyword evidence="1" id="KW-0732">Signal</keyword>
<dbReference type="Gene3D" id="3.20.20.370">
    <property type="entry name" value="Glycoside hydrolase/deacetylase"/>
    <property type="match status" value="1"/>
</dbReference>
<dbReference type="Pfam" id="PF01522">
    <property type="entry name" value="Polysacc_deac_1"/>
    <property type="match status" value="1"/>
</dbReference>
<protein>
    <submittedName>
        <fullName evidence="3">Polysaccharide deacetylase family protein</fullName>
        <ecNumber evidence="3">3.-.-.-</ecNumber>
    </submittedName>
</protein>
<dbReference type="EMBL" id="CP141614">
    <property type="protein sequence ID" value="WRP13775.1"/>
    <property type="molecule type" value="Genomic_DNA"/>
</dbReference>